<organism evidence="11 12">
    <name type="scientific">Naegleria lovaniensis</name>
    <name type="common">Amoeba</name>
    <dbReference type="NCBI Taxonomy" id="51637"/>
    <lineage>
        <taxon>Eukaryota</taxon>
        <taxon>Discoba</taxon>
        <taxon>Heterolobosea</taxon>
        <taxon>Tetramitia</taxon>
        <taxon>Eutetramitia</taxon>
        <taxon>Vahlkampfiidae</taxon>
        <taxon>Naegleria</taxon>
    </lineage>
</organism>
<comment type="subcellular location">
    <subcellularLocation>
        <location evidence="1">Membrane</location>
        <topology evidence="1">Multi-pass membrane protein</topology>
    </subcellularLocation>
</comment>
<dbReference type="GO" id="GO:0006508">
    <property type="term" value="P:proteolysis"/>
    <property type="evidence" value="ECO:0007669"/>
    <property type="project" value="UniProtKB-KW"/>
</dbReference>
<keyword evidence="4 9" id="KW-0812">Transmembrane</keyword>
<evidence type="ECO:0000256" key="6">
    <source>
        <dbReference type="ARBA" id="ARBA00022989"/>
    </source>
</evidence>
<proteinExistence type="inferred from homology"/>
<comment type="caution">
    <text evidence="11">The sequence shown here is derived from an EMBL/GenBank/DDBJ whole genome shotgun (WGS) entry which is preliminary data.</text>
</comment>
<evidence type="ECO:0000259" key="10">
    <source>
        <dbReference type="Pfam" id="PF01694"/>
    </source>
</evidence>
<evidence type="ECO:0000313" key="12">
    <source>
        <dbReference type="Proteomes" id="UP000816034"/>
    </source>
</evidence>
<evidence type="ECO:0000313" key="11">
    <source>
        <dbReference type="EMBL" id="KAG2389030.1"/>
    </source>
</evidence>
<evidence type="ECO:0000256" key="8">
    <source>
        <dbReference type="SAM" id="MobiDB-lite"/>
    </source>
</evidence>
<evidence type="ECO:0000256" key="4">
    <source>
        <dbReference type="ARBA" id="ARBA00022692"/>
    </source>
</evidence>
<evidence type="ECO:0000256" key="5">
    <source>
        <dbReference type="ARBA" id="ARBA00022801"/>
    </source>
</evidence>
<dbReference type="RefSeq" id="XP_044553022.1">
    <property type="nucleotide sequence ID" value="XM_044690417.1"/>
</dbReference>
<feature type="region of interest" description="Disordered" evidence="8">
    <location>
        <begin position="352"/>
        <end position="374"/>
    </location>
</feature>
<gene>
    <name evidence="11" type="ORF">C9374_014430</name>
</gene>
<keyword evidence="3" id="KW-0645">Protease</keyword>
<comment type="similarity">
    <text evidence="2">Belongs to the peptidase S54 family.</text>
</comment>
<feature type="transmembrane region" description="Helical" evidence="9">
    <location>
        <begin position="238"/>
        <end position="271"/>
    </location>
</feature>
<dbReference type="PANTHER" id="PTHR43066">
    <property type="entry name" value="RHOMBOID-RELATED PROTEIN"/>
    <property type="match status" value="1"/>
</dbReference>
<evidence type="ECO:0000256" key="2">
    <source>
        <dbReference type="ARBA" id="ARBA00009045"/>
    </source>
</evidence>
<keyword evidence="12" id="KW-1185">Reference proteome</keyword>
<dbReference type="GO" id="GO:0004252">
    <property type="term" value="F:serine-type endopeptidase activity"/>
    <property type="evidence" value="ECO:0007669"/>
    <property type="project" value="InterPro"/>
</dbReference>
<feature type="compositionally biased region" description="Low complexity" evidence="8">
    <location>
        <begin position="312"/>
        <end position="333"/>
    </location>
</feature>
<feature type="compositionally biased region" description="Polar residues" evidence="8">
    <location>
        <begin position="25"/>
        <end position="36"/>
    </location>
</feature>
<evidence type="ECO:0000256" key="3">
    <source>
        <dbReference type="ARBA" id="ARBA00022670"/>
    </source>
</evidence>
<feature type="domain" description="Peptidase S54 rhomboid" evidence="10">
    <location>
        <begin position="120"/>
        <end position="272"/>
    </location>
</feature>
<feature type="transmembrane region" description="Helical" evidence="9">
    <location>
        <begin position="158"/>
        <end position="184"/>
    </location>
</feature>
<accession>A0AA88GUC8</accession>
<dbReference type="Pfam" id="PF01694">
    <property type="entry name" value="Rhomboid"/>
    <property type="match status" value="1"/>
</dbReference>
<feature type="region of interest" description="Disordered" evidence="8">
    <location>
        <begin position="312"/>
        <end position="336"/>
    </location>
</feature>
<feature type="transmembrane region" description="Helical" evidence="9">
    <location>
        <begin position="79"/>
        <end position="101"/>
    </location>
</feature>
<feature type="transmembrane region" description="Helical" evidence="9">
    <location>
        <begin position="196"/>
        <end position="218"/>
    </location>
</feature>
<keyword evidence="6 9" id="KW-1133">Transmembrane helix</keyword>
<evidence type="ECO:0000256" key="9">
    <source>
        <dbReference type="SAM" id="Phobius"/>
    </source>
</evidence>
<dbReference type="InterPro" id="IPR022764">
    <property type="entry name" value="Peptidase_S54_rhomboid_dom"/>
</dbReference>
<feature type="compositionally biased region" description="Polar residues" evidence="8">
    <location>
        <begin position="352"/>
        <end position="364"/>
    </location>
</feature>
<dbReference type="EMBL" id="PYSW02000008">
    <property type="protein sequence ID" value="KAG2389030.1"/>
    <property type="molecule type" value="Genomic_DNA"/>
</dbReference>
<dbReference type="InterPro" id="IPR035952">
    <property type="entry name" value="Rhomboid-like_sf"/>
</dbReference>
<dbReference type="Gene3D" id="1.20.1540.10">
    <property type="entry name" value="Rhomboid-like"/>
    <property type="match status" value="1"/>
</dbReference>
<reference evidence="11 12" key="1">
    <citation type="journal article" date="2018" name="BMC Genomics">
        <title>The genome of Naegleria lovaniensis, the basis for a comparative approach to unravel pathogenicity factors of the human pathogenic amoeba N. fowleri.</title>
        <authorList>
            <person name="Liechti N."/>
            <person name="Schurch N."/>
            <person name="Bruggmann R."/>
            <person name="Wittwer M."/>
        </authorList>
    </citation>
    <scope>NUCLEOTIDE SEQUENCE [LARGE SCALE GENOMIC DNA]</scope>
    <source>
        <strain evidence="11 12">ATCC 30569</strain>
    </source>
</reference>
<name>A0AA88GUC8_NAELO</name>
<sequence length="374" mass="42052">MLNFGRGFFSPSGRPQELQHPRYQQLPQSSSTTTRGFQTNTLVSSSTTGANIHTIPSQEAQQYHIEDPIHIKFANWFRYFPLCSNIIFCVCVILFIVQGVFNEPKSSDICYSYSASMKQAKVWQLFTFPFFHGSIMHILFNMLALYQFGNRIESTLGTIYFFFISLLMLILASAIWVAIDALFIDAFKAGQVLGFLLDRCTVGYSGVLFAYLVFTVQYKPLFESLYPGAHYADFAPKLIPWLMLIVTSFLMPNVSLMGHLTGMLGGYAVWLMVRFISPLNKFFLFVDSKVPRFIRNRSFFFVSDETVFREASTPSTTTVNTSETTSSPPSNTSQGGFFSNISQTVGGWFGRGNQTSTDSNSSHSWGRGRALGSN</sequence>
<dbReference type="Proteomes" id="UP000816034">
    <property type="component" value="Unassembled WGS sequence"/>
</dbReference>
<evidence type="ECO:0000256" key="7">
    <source>
        <dbReference type="ARBA" id="ARBA00023136"/>
    </source>
</evidence>
<dbReference type="GeneID" id="68106883"/>
<keyword evidence="7 9" id="KW-0472">Membrane</keyword>
<dbReference type="GO" id="GO:0016020">
    <property type="term" value="C:membrane"/>
    <property type="evidence" value="ECO:0007669"/>
    <property type="project" value="UniProtKB-SubCell"/>
</dbReference>
<feature type="region of interest" description="Disordered" evidence="8">
    <location>
        <begin position="9"/>
        <end position="36"/>
    </location>
</feature>
<feature type="transmembrane region" description="Helical" evidence="9">
    <location>
        <begin position="122"/>
        <end position="146"/>
    </location>
</feature>
<dbReference type="AlphaFoldDB" id="A0AA88GUC8"/>
<dbReference type="SUPFAM" id="SSF144091">
    <property type="entry name" value="Rhomboid-like"/>
    <property type="match status" value="1"/>
</dbReference>
<evidence type="ECO:0000256" key="1">
    <source>
        <dbReference type="ARBA" id="ARBA00004141"/>
    </source>
</evidence>
<protein>
    <recommendedName>
        <fullName evidence="10">Peptidase S54 rhomboid domain-containing protein</fullName>
    </recommendedName>
</protein>
<dbReference type="PANTHER" id="PTHR43066:SF1">
    <property type="entry name" value="RHOMBOID PROTEIN 2"/>
    <property type="match status" value="1"/>
</dbReference>
<keyword evidence="5" id="KW-0378">Hydrolase</keyword>